<evidence type="ECO:0000313" key="3">
    <source>
        <dbReference type="Proteomes" id="UP001597413"/>
    </source>
</evidence>
<dbReference type="RefSeq" id="WP_377388230.1">
    <property type="nucleotide sequence ID" value="NZ_JBHUIX010000005.1"/>
</dbReference>
<name>A0ABW5A884_9RHOB</name>
<reference evidence="3" key="1">
    <citation type="journal article" date="2019" name="Int. J. Syst. Evol. Microbiol.">
        <title>The Global Catalogue of Microorganisms (GCM) 10K type strain sequencing project: providing services to taxonomists for standard genome sequencing and annotation.</title>
        <authorList>
            <consortium name="The Broad Institute Genomics Platform"/>
            <consortium name="The Broad Institute Genome Sequencing Center for Infectious Disease"/>
            <person name="Wu L."/>
            <person name="Ma J."/>
        </authorList>
    </citation>
    <scope>NUCLEOTIDE SEQUENCE [LARGE SCALE GENOMIC DNA]</scope>
    <source>
        <strain evidence="3">CCUG 55131</strain>
    </source>
</reference>
<gene>
    <name evidence="2" type="ORF">ACFSM0_05780</name>
</gene>
<proteinExistence type="predicted"/>
<evidence type="ECO:0008006" key="4">
    <source>
        <dbReference type="Google" id="ProtNLM"/>
    </source>
</evidence>
<keyword evidence="3" id="KW-1185">Reference proteome</keyword>
<organism evidence="2 3">
    <name type="scientific">Rhodobacter lacus</name>
    <dbReference type="NCBI Taxonomy" id="1641972"/>
    <lineage>
        <taxon>Bacteria</taxon>
        <taxon>Pseudomonadati</taxon>
        <taxon>Pseudomonadota</taxon>
        <taxon>Alphaproteobacteria</taxon>
        <taxon>Rhodobacterales</taxon>
        <taxon>Rhodobacter group</taxon>
        <taxon>Rhodobacter</taxon>
    </lineage>
</organism>
<evidence type="ECO:0000313" key="2">
    <source>
        <dbReference type="EMBL" id="MFD2173593.1"/>
    </source>
</evidence>
<feature type="signal peptide" evidence="1">
    <location>
        <begin position="1"/>
        <end position="20"/>
    </location>
</feature>
<sequence>MPRFALAPALILLLPLALSACVEGMVADPKSPKISQRGTCFAYVATEADGQFSLITGKGDGTRAPAGQKVGPMSAEKVDAALAHEIEVMQVMPECLAVYSRGRAEARPAPAPAG</sequence>
<accession>A0ABW5A884</accession>
<dbReference type="EMBL" id="JBHUIX010000005">
    <property type="protein sequence ID" value="MFD2173593.1"/>
    <property type="molecule type" value="Genomic_DNA"/>
</dbReference>
<evidence type="ECO:0000256" key="1">
    <source>
        <dbReference type="SAM" id="SignalP"/>
    </source>
</evidence>
<comment type="caution">
    <text evidence="2">The sequence shown here is derived from an EMBL/GenBank/DDBJ whole genome shotgun (WGS) entry which is preliminary data.</text>
</comment>
<protein>
    <recommendedName>
        <fullName evidence="4">Lipoprotein</fullName>
    </recommendedName>
</protein>
<keyword evidence="1" id="KW-0732">Signal</keyword>
<dbReference type="Proteomes" id="UP001597413">
    <property type="component" value="Unassembled WGS sequence"/>
</dbReference>
<feature type="chain" id="PRO_5045064739" description="Lipoprotein" evidence="1">
    <location>
        <begin position="21"/>
        <end position="114"/>
    </location>
</feature>
<dbReference type="PROSITE" id="PS51257">
    <property type="entry name" value="PROKAR_LIPOPROTEIN"/>
    <property type="match status" value="1"/>
</dbReference>